<protein>
    <submittedName>
        <fullName evidence="1">Uncharacterized protein</fullName>
    </submittedName>
</protein>
<evidence type="ECO:0000313" key="1">
    <source>
        <dbReference type="EMBL" id="PWW45627.1"/>
    </source>
</evidence>
<organism evidence="1 3">
    <name type="scientific">Melaminivora alkalimesophila</name>
    <dbReference type="NCBI Taxonomy" id="1165852"/>
    <lineage>
        <taxon>Bacteria</taxon>
        <taxon>Pseudomonadati</taxon>
        <taxon>Pseudomonadota</taxon>
        <taxon>Betaproteobacteria</taxon>
        <taxon>Burkholderiales</taxon>
        <taxon>Comamonadaceae</taxon>
        <taxon>Melaminivora</taxon>
    </lineage>
</organism>
<sequence>MFKKILVANRGVPAAGGAKQIALARASALAMSREGAHV</sequence>
<evidence type="ECO:0000313" key="3">
    <source>
        <dbReference type="Proteomes" id="UP000246483"/>
    </source>
</evidence>
<gene>
    <name evidence="1" type="ORF">DFR36_106117</name>
    <name evidence="2" type="ORF">DFR36_106118</name>
</gene>
<dbReference type="AlphaFoldDB" id="A0A317RC77"/>
<dbReference type="EMBL" id="QGUB01000006">
    <property type="protein sequence ID" value="PWW45628.1"/>
    <property type="molecule type" value="Genomic_DNA"/>
</dbReference>
<reference evidence="1 3" key="1">
    <citation type="submission" date="2018-05" db="EMBL/GenBank/DDBJ databases">
        <title>Genomic Encyclopedia of Type Strains, Phase IV (KMG-IV): sequencing the most valuable type-strain genomes for metagenomic binning, comparative biology and taxonomic classification.</title>
        <authorList>
            <person name="Goeker M."/>
        </authorList>
    </citation>
    <scope>NUCLEOTIDE SEQUENCE [LARGE SCALE GENOMIC DNA]</scope>
    <source>
        <strain evidence="1 3">DSM 26006</strain>
    </source>
</reference>
<evidence type="ECO:0000313" key="2">
    <source>
        <dbReference type="EMBL" id="PWW45628.1"/>
    </source>
</evidence>
<keyword evidence="3" id="KW-1185">Reference proteome</keyword>
<accession>A0A317RC77</accession>
<comment type="caution">
    <text evidence="1">The sequence shown here is derived from an EMBL/GenBank/DDBJ whole genome shotgun (WGS) entry which is preliminary data.</text>
</comment>
<proteinExistence type="predicted"/>
<name>A0A317RC77_9BURK</name>
<dbReference type="Proteomes" id="UP000246483">
    <property type="component" value="Unassembled WGS sequence"/>
</dbReference>
<dbReference type="EMBL" id="QGUB01000006">
    <property type="protein sequence ID" value="PWW45627.1"/>
    <property type="molecule type" value="Genomic_DNA"/>
</dbReference>